<dbReference type="AlphaFoldDB" id="A0A317XQ86"/>
<protein>
    <submittedName>
        <fullName evidence="2">Uncharacterized protein</fullName>
    </submittedName>
</protein>
<gene>
    <name evidence="2" type="ORF">BCV70DRAFT_104341</name>
</gene>
<evidence type="ECO:0000313" key="2">
    <source>
        <dbReference type="EMBL" id="PWZ00050.1"/>
    </source>
</evidence>
<name>A0A317XQ86_9BASI</name>
<evidence type="ECO:0000256" key="1">
    <source>
        <dbReference type="SAM" id="SignalP"/>
    </source>
</evidence>
<proteinExistence type="predicted"/>
<feature type="chain" id="PRO_5016296793" evidence="1">
    <location>
        <begin position="23"/>
        <end position="211"/>
    </location>
</feature>
<keyword evidence="1" id="KW-0732">Signal</keyword>
<organism evidence="2 3">
    <name type="scientific">Testicularia cyperi</name>
    <dbReference type="NCBI Taxonomy" id="1882483"/>
    <lineage>
        <taxon>Eukaryota</taxon>
        <taxon>Fungi</taxon>
        <taxon>Dikarya</taxon>
        <taxon>Basidiomycota</taxon>
        <taxon>Ustilaginomycotina</taxon>
        <taxon>Ustilaginomycetes</taxon>
        <taxon>Ustilaginales</taxon>
        <taxon>Anthracoideaceae</taxon>
        <taxon>Testicularia</taxon>
    </lineage>
</organism>
<keyword evidence="3" id="KW-1185">Reference proteome</keyword>
<sequence>MHIATLSLSLSLCLYSMDTAQQQHTVQYSGIEDICTRTRPPAPTFPLNTSTVSPAPLPLPLISTSEHAIPCSLVSSATPHRAPNPPKPPVSYLAPSCLPLSNTAKLKPLRRFSHSWRAPAFVVGNCCSTGSCDPGTARRHRHPRLCDSRPCLPLQYCRVYTACVTGRAVVTLDSRFWFSLGLIVMPPSRFVCECQCQCQCQLLYRPGLARY</sequence>
<dbReference type="InParanoid" id="A0A317XQ86"/>
<feature type="signal peptide" evidence="1">
    <location>
        <begin position="1"/>
        <end position="22"/>
    </location>
</feature>
<dbReference type="EMBL" id="KZ819193">
    <property type="protein sequence ID" value="PWZ00050.1"/>
    <property type="molecule type" value="Genomic_DNA"/>
</dbReference>
<evidence type="ECO:0000313" key="3">
    <source>
        <dbReference type="Proteomes" id="UP000246740"/>
    </source>
</evidence>
<dbReference type="Proteomes" id="UP000246740">
    <property type="component" value="Unassembled WGS sequence"/>
</dbReference>
<reference evidence="2 3" key="1">
    <citation type="journal article" date="2018" name="Mol. Biol. Evol.">
        <title>Broad Genomic Sampling Reveals a Smut Pathogenic Ancestry of the Fungal Clade Ustilaginomycotina.</title>
        <authorList>
            <person name="Kijpornyongpan T."/>
            <person name="Mondo S.J."/>
            <person name="Barry K."/>
            <person name="Sandor L."/>
            <person name="Lee J."/>
            <person name="Lipzen A."/>
            <person name="Pangilinan J."/>
            <person name="LaButti K."/>
            <person name="Hainaut M."/>
            <person name="Henrissat B."/>
            <person name="Grigoriev I.V."/>
            <person name="Spatafora J.W."/>
            <person name="Aime M.C."/>
        </authorList>
    </citation>
    <scope>NUCLEOTIDE SEQUENCE [LARGE SCALE GENOMIC DNA]</scope>
    <source>
        <strain evidence="2 3">MCA 3645</strain>
    </source>
</reference>
<accession>A0A317XQ86</accession>